<dbReference type="EMBL" id="JBGBZJ010000003">
    <property type="protein sequence ID" value="MEY9454970.1"/>
    <property type="molecule type" value="Genomic_DNA"/>
</dbReference>
<name>A0ABV4FV08_9BRAD</name>
<accession>A0ABV4FV08</accession>
<reference evidence="2 3" key="1">
    <citation type="submission" date="2024-07" db="EMBL/GenBank/DDBJ databases">
        <title>Genomic Encyclopedia of Type Strains, Phase V (KMG-V): Genome sequencing to study the core and pangenomes of soil and plant-associated prokaryotes.</title>
        <authorList>
            <person name="Whitman W."/>
        </authorList>
    </citation>
    <scope>NUCLEOTIDE SEQUENCE [LARGE SCALE GENOMIC DNA]</scope>
    <source>
        <strain evidence="2 3">USDA 152</strain>
    </source>
</reference>
<sequence>MNHTGRTRPTEELVDPHDARGSRSLRERRDRTQSPSRSWRLLADRHDSSMLLARLDNAGKPYKLPSVSLEGIQGHLVGKIGGLDRLVLVVAAGGVVQ</sequence>
<evidence type="ECO:0000313" key="2">
    <source>
        <dbReference type="EMBL" id="MEY9454970.1"/>
    </source>
</evidence>
<proteinExistence type="predicted"/>
<organism evidence="2 3">
    <name type="scientific">Bradyrhizobium ottawaense</name>
    <dbReference type="NCBI Taxonomy" id="931866"/>
    <lineage>
        <taxon>Bacteria</taxon>
        <taxon>Pseudomonadati</taxon>
        <taxon>Pseudomonadota</taxon>
        <taxon>Alphaproteobacteria</taxon>
        <taxon>Hyphomicrobiales</taxon>
        <taxon>Nitrobacteraceae</taxon>
        <taxon>Bradyrhizobium</taxon>
    </lineage>
</organism>
<feature type="region of interest" description="Disordered" evidence="1">
    <location>
        <begin position="1"/>
        <end position="39"/>
    </location>
</feature>
<evidence type="ECO:0000313" key="3">
    <source>
        <dbReference type="Proteomes" id="UP001565369"/>
    </source>
</evidence>
<dbReference type="RefSeq" id="WP_131234256.1">
    <property type="nucleotide sequence ID" value="NZ_BTIH01000040.1"/>
</dbReference>
<comment type="caution">
    <text evidence="2">The sequence shown here is derived from an EMBL/GenBank/DDBJ whole genome shotgun (WGS) entry which is preliminary data.</text>
</comment>
<gene>
    <name evidence="2" type="ORF">ABIG07_003918</name>
</gene>
<dbReference type="Proteomes" id="UP001565369">
    <property type="component" value="Unassembled WGS sequence"/>
</dbReference>
<evidence type="ECO:0000256" key="1">
    <source>
        <dbReference type="SAM" id="MobiDB-lite"/>
    </source>
</evidence>
<feature type="compositionally biased region" description="Basic and acidic residues" evidence="1">
    <location>
        <begin position="8"/>
        <end position="32"/>
    </location>
</feature>
<protein>
    <submittedName>
        <fullName evidence="2">Uncharacterized protein</fullName>
    </submittedName>
</protein>
<keyword evidence="3" id="KW-1185">Reference proteome</keyword>